<dbReference type="CDD" id="cd12797">
    <property type="entry name" value="M23_peptidase"/>
    <property type="match status" value="1"/>
</dbReference>
<dbReference type="GO" id="GO:0004222">
    <property type="term" value="F:metalloendopeptidase activity"/>
    <property type="evidence" value="ECO:0007669"/>
    <property type="project" value="TreeGrafter"/>
</dbReference>
<evidence type="ECO:0000313" key="3">
    <source>
        <dbReference type="Proteomes" id="UP000176404"/>
    </source>
</evidence>
<organism evidence="2 3">
    <name type="scientific">Candidatus Woesebacteria bacterium RIFCSPLOWO2_01_FULL_39_10b</name>
    <dbReference type="NCBI Taxonomy" id="1802517"/>
    <lineage>
        <taxon>Bacteria</taxon>
        <taxon>Candidatus Woeseibacteriota</taxon>
    </lineage>
</organism>
<comment type="caution">
    <text evidence="2">The sequence shown here is derived from an EMBL/GenBank/DDBJ whole genome shotgun (WGS) entry which is preliminary data.</text>
</comment>
<protein>
    <recommendedName>
        <fullName evidence="1">M23ase beta-sheet core domain-containing protein</fullName>
    </recommendedName>
</protein>
<dbReference type="Gene3D" id="2.70.70.10">
    <property type="entry name" value="Glucose Permease (Domain IIA)"/>
    <property type="match status" value="1"/>
</dbReference>
<dbReference type="SUPFAM" id="SSF51261">
    <property type="entry name" value="Duplicated hybrid motif"/>
    <property type="match status" value="1"/>
</dbReference>
<dbReference type="InterPro" id="IPR050570">
    <property type="entry name" value="Cell_wall_metabolism_enzyme"/>
</dbReference>
<dbReference type="AlphaFoldDB" id="A0A1F8B8S0"/>
<accession>A0A1F8B8S0</accession>
<reference evidence="2 3" key="1">
    <citation type="journal article" date="2016" name="Nat. Commun.">
        <title>Thousands of microbial genomes shed light on interconnected biogeochemical processes in an aquifer system.</title>
        <authorList>
            <person name="Anantharaman K."/>
            <person name="Brown C.T."/>
            <person name="Hug L.A."/>
            <person name="Sharon I."/>
            <person name="Castelle C.J."/>
            <person name="Probst A.J."/>
            <person name="Thomas B.C."/>
            <person name="Singh A."/>
            <person name="Wilkins M.J."/>
            <person name="Karaoz U."/>
            <person name="Brodie E.L."/>
            <person name="Williams K.H."/>
            <person name="Hubbard S.S."/>
            <person name="Banfield J.F."/>
        </authorList>
    </citation>
    <scope>NUCLEOTIDE SEQUENCE [LARGE SCALE GENOMIC DNA]</scope>
</reference>
<dbReference type="InterPro" id="IPR011055">
    <property type="entry name" value="Dup_hybrid_motif"/>
</dbReference>
<dbReference type="PANTHER" id="PTHR21666:SF290">
    <property type="entry name" value="PEPTIDASE M23 DOMAIN PROTEIN"/>
    <property type="match status" value="1"/>
</dbReference>
<dbReference type="Proteomes" id="UP000176404">
    <property type="component" value="Unassembled WGS sequence"/>
</dbReference>
<evidence type="ECO:0000313" key="2">
    <source>
        <dbReference type="EMBL" id="OGM60330.1"/>
    </source>
</evidence>
<dbReference type="InterPro" id="IPR016047">
    <property type="entry name" value="M23ase_b-sheet_dom"/>
</dbReference>
<dbReference type="STRING" id="1802517.A2892_03245"/>
<gene>
    <name evidence="2" type="ORF">A2892_03245</name>
</gene>
<name>A0A1F8B8S0_9BACT</name>
<feature type="domain" description="M23ase beta-sheet core" evidence="1">
    <location>
        <begin position="120"/>
        <end position="215"/>
    </location>
</feature>
<sequence length="220" mass="24918">MVHLPINLFTRHRLDLRLVKRREDSNSPIIPNLSTVLRTRSGNKISRFFRHVFEHKKIKKLIGTNLALMIFTANLIDTSTDKSFNNEEINLREVPLILTTEKTVQYPLKEIKISQGYKFYHPGIDFDGITGDEVYPIMNGRVREINYSKLAYGNAVLIDHEGNFSSLYAHLSQIDVKPGQELSKSDTIGNVGSTGFASGDHLHLEIHKNGKPIDPLTVLP</sequence>
<dbReference type="EMBL" id="MGHD01000005">
    <property type="protein sequence ID" value="OGM60330.1"/>
    <property type="molecule type" value="Genomic_DNA"/>
</dbReference>
<dbReference type="Pfam" id="PF01551">
    <property type="entry name" value="Peptidase_M23"/>
    <property type="match status" value="1"/>
</dbReference>
<evidence type="ECO:0000259" key="1">
    <source>
        <dbReference type="Pfam" id="PF01551"/>
    </source>
</evidence>
<dbReference type="PANTHER" id="PTHR21666">
    <property type="entry name" value="PEPTIDASE-RELATED"/>
    <property type="match status" value="1"/>
</dbReference>
<proteinExistence type="predicted"/>